<dbReference type="Proteomes" id="UP001597112">
    <property type="component" value="Unassembled WGS sequence"/>
</dbReference>
<keyword evidence="3" id="KW-0732">Signal</keyword>
<name>A0ABW3K352_9BACT</name>
<proteinExistence type="predicted"/>
<dbReference type="CDD" id="cd07185">
    <property type="entry name" value="OmpA_C-like"/>
    <property type="match status" value="1"/>
</dbReference>
<feature type="compositionally biased region" description="Low complexity" evidence="2">
    <location>
        <begin position="145"/>
        <end position="163"/>
    </location>
</feature>
<keyword evidence="7" id="KW-1185">Reference proteome</keyword>
<dbReference type="Gene3D" id="3.30.1330.60">
    <property type="entry name" value="OmpA-like domain"/>
    <property type="match status" value="1"/>
</dbReference>
<feature type="region of interest" description="Disordered" evidence="2">
    <location>
        <begin position="127"/>
        <end position="171"/>
    </location>
</feature>
<dbReference type="InterPro" id="IPR050330">
    <property type="entry name" value="Bact_OuterMem_StrucFunc"/>
</dbReference>
<feature type="domain" description="OmpA-like" evidence="4">
    <location>
        <begin position="268"/>
        <end position="405"/>
    </location>
</feature>
<evidence type="ECO:0000256" key="2">
    <source>
        <dbReference type="SAM" id="MobiDB-lite"/>
    </source>
</evidence>
<dbReference type="InterPro" id="IPR006665">
    <property type="entry name" value="OmpA-like"/>
</dbReference>
<evidence type="ECO:0000259" key="5">
    <source>
        <dbReference type="PROSITE" id="PS51724"/>
    </source>
</evidence>
<feature type="chain" id="PRO_5046872737" evidence="3">
    <location>
        <begin position="25"/>
        <end position="405"/>
    </location>
</feature>
<dbReference type="InterPro" id="IPR007730">
    <property type="entry name" value="SPOR-like_dom"/>
</dbReference>
<dbReference type="InterPro" id="IPR036737">
    <property type="entry name" value="OmpA-like_sf"/>
</dbReference>
<dbReference type="RefSeq" id="WP_377578951.1">
    <property type="nucleotide sequence ID" value="NZ_JBHTKA010000003.1"/>
</dbReference>
<evidence type="ECO:0000313" key="6">
    <source>
        <dbReference type="EMBL" id="MFD0999866.1"/>
    </source>
</evidence>
<dbReference type="Pfam" id="PF00691">
    <property type="entry name" value="OmpA"/>
    <property type="match status" value="1"/>
</dbReference>
<feature type="signal peptide" evidence="3">
    <location>
        <begin position="1"/>
        <end position="24"/>
    </location>
</feature>
<accession>A0ABW3K352</accession>
<dbReference type="InterPro" id="IPR036680">
    <property type="entry name" value="SPOR-like_sf"/>
</dbReference>
<feature type="compositionally biased region" description="Basic and acidic residues" evidence="2">
    <location>
        <begin position="131"/>
        <end position="144"/>
    </location>
</feature>
<comment type="caution">
    <text evidence="6">The sequence shown here is derived from an EMBL/GenBank/DDBJ whole genome shotgun (WGS) entry which is preliminary data.</text>
</comment>
<dbReference type="EMBL" id="JBHTKA010000003">
    <property type="protein sequence ID" value="MFD0999866.1"/>
    <property type="molecule type" value="Genomic_DNA"/>
</dbReference>
<dbReference type="PROSITE" id="PS51123">
    <property type="entry name" value="OMPA_2"/>
    <property type="match status" value="1"/>
</dbReference>
<evidence type="ECO:0000256" key="3">
    <source>
        <dbReference type="SAM" id="SignalP"/>
    </source>
</evidence>
<organism evidence="6 7">
    <name type="scientific">Ohtaekwangia kribbensis</name>
    <dbReference type="NCBI Taxonomy" id="688913"/>
    <lineage>
        <taxon>Bacteria</taxon>
        <taxon>Pseudomonadati</taxon>
        <taxon>Bacteroidota</taxon>
        <taxon>Cytophagia</taxon>
        <taxon>Cytophagales</taxon>
        <taxon>Fulvivirgaceae</taxon>
        <taxon>Ohtaekwangia</taxon>
    </lineage>
</organism>
<dbReference type="Gene3D" id="3.30.70.1070">
    <property type="entry name" value="Sporulation related repeat"/>
    <property type="match status" value="1"/>
</dbReference>
<feature type="domain" description="SPOR" evidence="5">
    <location>
        <begin position="31"/>
        <end position="108"/>
    </location>
</feature>
<sequence length="405" mass="45198">MKTLKLFALVGIFSVFFAIQPTVASRPEQINLDEPQNYVVIGAFKIHRNAVRFSDHAQSLSLNAKYEKNVNRNLYYVYVLQTADRAAAIAEANRLRSESEFTDSWVYSGSFTKETAPAAVATRSVDVNPATEEKIETVQPKDPEPVATTVTTPPETTPTEQPASQSIDDGGTGKSFFFKIYRATDSDVVQGDVSAIDVDRTRKMGTYKGNAPVKVADPLSKTDSVLLVCEVFGYRKSQRNIYYNEPSGEGIETDANGAVVVPFELIRLKKGDIAVMYHVYFYKDASIMRPESRYEVESLLKMLNENKNYRIRIHGHTNGGASGKIISKPKDGDNFFSLTGSVEGFGTAKKLSEERAEIIRDFLLKEGIDPSRMETKAWAGKRPIYDKLSSRAQENVRVEIEILQE</sequence>
<evidence type="ECO:0000259" key="4">
    <source>
        <dbReference type="PROSITE" id="PS51123"/>
    </source>
</evidence>
<dbReference type="PROSITE" id="PS51724">
    <property type="entry name" value="SPOR"/>
    <property type="match status" value="1"/>
</dbReference>
<dbReference type="PANTHER" id="PTHR30329">
    <property type="entry name" value="STATOR ELEMENT OF FLAGELLAR MOTOR COMPLEX"/>
    <property type="match status" value="1"/>
</dbReference>
<gene>
    <name evidence="6" type="ORF">ACFQ21_11145</name>
</gene>
<dbReference type="PANTHER" id="PTHR30329:SF21">
    <property type="entry name" value="LIPOPROTEIN YIAD-RELATED"/>
    <property type="match status" value="1"/>
</dbReference>
<dbReference type="SUPFAM" id="SSF103088">
    <property type="entry name" value="OmpA-like"/>
    <property type="match status" value="1"/>
</dbReference>
<evidence type="ECO:0000256" key="1">
    <source>
        <dbReference type="PROSITE-ProRule" id="PRU00473"/>
    </source>
</evidence>
<protein>
    <submittedName>
        <fullName evidence="6">OmpA family protein</fullName>
    </submittedName>
</protein>
<evidence type="ECO:0000313" key="7">
    <source>
        <dbReference type="Proteomes" id="UP001597112"/>
    </source>
</evidence>
<reference evidence="7" key="1">
    <citation type="journal article" date="2019" name="Int. J. Syst. Evol. Microbiol.">
        <title>The Global Catalogue of Microorganisms (GCM) 10K type strain sequencing project: providing services to taxonomists for standard genome sequencing and annotation.</title>
        <authorList>
            <consortium name="The Broad Institute Genomics Platform"/>
            <consortium name="The Broad Institute Genome Sequencing Center for Infectious Disease"/>
            <person name="Wu L."/>
            <person name="Ma J."/>
        </authorList>
    </citation>
    <scope>NUCLEOTIDE SEQUENCE [LARGE SCALE GENOMIC DNA]</scope>
    <source>
        <strain evidence="7">CCUG 58938</strain>
    </source>
</reference>
<keyword evidence="1" id="KW-0472">Membrane</keyword>